<name>A0ABV0JAL0_9CYAN</name>
<evidence type="ECO:0000313" key="2">
    <source>
        <dbReference type="Proteomes" id="UP001464891"/>
    </source>
</evidence>
<dbReference type="InterPro" id="IPR014990">
    <property type="entry name" value="DUF1838"/>
</dbReference>
<gene>
    <name evidence="1" type="ORF">NC998_17115</name>
</gene>
<dbReference type="Proteomes" id="UP001464891">
    <property type="component" value="Unassembled WGS sequence"/>
</dbReference>
<comment type="caution">
    <text evidence="1">The sequence shown here is derived from an EMBL/GenBank/DDBJ whole genome shotgun (WGS) entry which is preliminary data.</text>
</comment>
<reference evidence="1 2" key="1">
    <citation type="submission" date="2022-04" db="EMBL/GenBank/DDBJ databases">
        <title>Positive selection, recombination, and allopatry shape intraspecific diversity of widespread and dominant cyanobacteria.</title>
        <authorList>
            <person name="Wei J."/>
            <person name="Shu W."/>
            <person name="Hu C."/>
        </authorList>
    </citation>
    <scope>NUCLEOTIDE SEQUENCE [LARGE SCALE GENOMIC DNA]</scope>
    <source>
        <strain evidence="1 2">GB2-A4</strain>
    </source>
</reference>
<dbReference type="Pfam" id="PF08894">
    <property type="entry name" value="DUF1838"/>
    <property type="match status" value="1"/>
</dbReference>
<dbReference type="RefSeq" id="WP_190437311.1">
    <property type="nucleotide sequence ID" value="NZ_JAMPKM010000011.1"/>
</dbReference>
<organism evidence="1 2">
    <name type="scientific">Trichocoleus desertorum GB2-A4</name>
    <dbReference type="NCBI Taxonomy" id="2933944"/>
    <lineage>
        <taxon>Bacteria</taxon>
        <taxon>Bacillati</taxon>
        <taxon>Cyanobacteriota</taxon>
        <taxon>Cyanophyceae</taxon>
        <taxon>Leptolyngbyales</taxon>
        <taxon>Trichocoleusaceae</taxon>
        <taxon>Trichocoleus</taxon>
    </lineage>
</organism>
<protein>
    <submittedName>
        <fullName evidence="1">DUF1838 domain-containing protein</fullName>
    </submittedName>
</protein>
<sequence length="279" mass="32435">MTLRKSTITDQQFVKMRCSTDGGTHYFEATGSMYAQPLDSDQPIHLFDFLGVDISRCIQDPTTSRWTLLSRKFTLYLEPRSQEILRQWQNPWTGETLHVIHRSYDYQEFQIPPQVGAFIGPEVSFVSLDLNLKLPNNLASNPKFAEYSPEPFVQSSDSYKFIFPTRMLEDEIVDASCDRAVTLSYYRMGPWEPWMKMKGKPGFLVLNYTGTKTNVFEELHPALKTQIEQRLPLYREAPACRLQRSIATSWSRFEEEFDAYLRGEEFPLLAPLKEEPCLE</sequence>
<proteinExistence type="predicted"/>
<keyword evidence="2" id="KW-1185">Reference proteome</keyword>
<accession>A0ABV0JAL0</accession>
<evidence type="ECO:0000313" key="1">
    <source>
        <dbReference type="EMBL" id="MEP0818821.1"/>
    </source>
</evidence>
<dbReference type="EMBL" id="JAMPKM010000011">
    <property type="protein sequence ID" value="MEP0818821.1"/>
    <property type="molecule type" value="Genomic_DNA"/>
</dbReference>